<name>A0ABQ6VF50_9CORY</name>
<sequence>MSEFSIDQSVVDSAASRAEQVAEALRSSTRPHAEVVAIPQASRFVTALTRAYERHHAALRDLGEHYSATEQGLRSLSASTSAHDVAHAAALAALG</sequence>
<reference evidence="1 2" key="1">
    <citation type="submission" date="2019-10" db="EMBL/GenBank/DDBJ databases">
        <title>Corynebacterium sp novel species isolated from the respiratory tract of Marmot.</title>
        <authorList>
            <person name="Zhang G."/>
        </authorList>
    </citation>
    <scope>NUCLEOTIDE SEQUENCE [LARGE SCALE GENOMIC DNA]</scope>
    <source>
        <strain evidence="1 2">336</strain>
    </source>
</reference>
<dbReference type="RefSeq" id="WP_151843780.1">
    <property type="nucleotide sequence ID" value="NZ_WBZJ01000001.1"/>
</dbReference>
<organism evidence="1 2">
    <name type="scientific">Corynebacterium zhongnanshanii</name>
    <dbReference type="NCBI Taxonomy" id="2768834"/>
    <lineage>
        <taxon>Bacteria</taxon>
        <taxon>Bacillati</taxon>
        <taxon>Actinomycetota</taxon>
        <taxon>Actinomycetes</taxon>
        <taxon>Mycobacteriales</taxon>
        <taxon>Corynebacteriaceae</taxon>
        <taxon>Corynebacterium</taxon>
    </lineage>
</organism>
<dbReference type="EMBL" id="WBZJ01000001">
    <property type="protein sequence ID" value="KAB3522938.1"/>
    <property type="molecule type" value="Genomic_DNA"/>
</dbReference>
<keyword evidence="2" id="KW-1185">Reference proteome</keyword>
<gene>
    <name evidence="1" type="ORF">F8377_01870</name>
</gene>
<proteinExistence type="predicted"/>
<evidence type="ECO:0008006" key="3">
    <source>
        <dbReference type="Google" id="ProtNLM"/>
    </source>
</evidence>
<evidence type="ECO:0000313" key="2">
    <source>
        <dbReference type="Proteomes" id="UP000436181"/>
    </source>
</evidence>
<dbReference type="Proteomes" id="UP000436181">
    <property type="component" value="Unassembled WGS sequence"/>
</dbReference>
<accession>A0ABQ6VF50</accession>
<evidence type="ECO:0000313" key="1">
    <source>
        <dbReference type="EMBL" id="KAB3522938.1"/>
    </source>
</evidence>
<comment type="caution">
    <text evidence="1">The sequence shown here is derived from an EMBL/GenBank/DDBJ whole genome shotgun (WGS) entry which is preliminary data.</text>
</comment>
<protein>
    <recommendedName>
        <fullName evidence="3">PE family protein</fullName>
    </recommendedName>
</protein>